<name>A0A6I4J8E0_9SPHN</name>
<gene>
    <name evidence="8" type="ORF">GON01_14140</name>
</gene>
<dbReference type="EMBL" id="WQMS01000016">
    <property type="protein sequence ID" value="MVO79071.1"/>
    <property type="molecule type" value="Genomic_DNA"/>
</dbReference>
<dbReference type="Gene3D" id="3.40.630.30">
    <property type="match status" value="1"/>
</dbReference>
<dbReference type="PANTHER" id="PTHR36174:SF1">
    <property type="entry name" value="LIPID II:GLYCINE GLYCYLTRANSFERASE"/>
    <property type="match status" value="1"/>
</dbReference>
<evidence type="ECO:0000313" key="8">
    <source>
        <dbReference type="EMBL" id="MVO79071.1"/>
    </source>
</evidence>
<proteinExistence type="inferred from homology"/>
<reference evidence="8 9" key="1">
    <citation type="submission" date="2019-12" db="EMBL/GenBank/DDBJ databases">
        <authorList>
            <person name="Huq M.A."/>
        </authorList>
    </citation>
    <scope>NUCLEOTIDE SEQUENCE [LARGE SCALE GENOMIC DNA]</scope>
    <source>
        <strain evidence="8 9">MAH-20</strain>
    </source>
</reference>
<evidence type="ECO:0000256" key="1">
    <source>
        <dbReference type="ARBA" id="ARBA00009943"/>
    </source>
</evidence>
<dbReference type="GO" id="GO:0016755">
    <property type="term" value="F:aminoacyltransferase activity"/>
    <property type="evidence" value="ECO:0007669"/>
    <property type="project" value="InterPro"/>
</dbReference>
<dbReference type="GO" id="GO:0008360">
    <property type="term" value="P:regulation of cell shape"/>
    <property type="evidence" value="ECO:0007669"/>
    <property type="project" value="UniProtKB-KW"/>
</dbReference>
<protein>
    <submittedName>
        <fullName evidence="8">Peptidoglycan bridge formation glycyltransferase FemA/FemB family protein</fullName>
    </submittedName>
</protein>
<keyword evidence="6" id="KW-0961">Cell wall biogenesis/degradation</keyword>
<comment type="caution">
    <text evidence="8">The sequence shown here is derived from an EMBL/GenBank/DDBJ whole genome shotgun (WGS) entry which is preliminary data.</text>
</comment>
<evidence type="ECO:0000256" key="4">
    <source>
        <dbReference type="ARBA" id="ARBA00022984"/>
    </source>
</evidence>
<dbReference type="InterPro" id="IPR050644">
    <property type="entry name" value="PG_Glycine_Bridge_Synth"/>
</dbReference>
<dbReference type="InterPro" id="IPR038740">
    <property type="entry name" value="BioF2-like_GNAT_dom"/>
</dbReference>
<dbReference type="InterPro" id="IPR016181">
    <property type="entry name" value="Acyl_CoA_acyltransferase"/>
</dbReference>
<dbReference type="GO" id="GO:0009252">
    <property type="term" value="P:peptidoglycan biosynthetic process"/>
    <property type="evidence" value="ECO:0007669"/>
    <property type="project" value="UniProtKB-KW"/>
</dbReference>
<keyword evidence="4" id="KW-0573">Peptidoglycan synthesis</keyword>
<dbReference type="RefSeq" id="WP_157028001.1">
    <property type="nucleotide sequence ID" value="NZ_WQMS01000016.1"/>
</dbReference>
<dbReference type="PANTHER" id="PTHR36174">
    <property type="entry name" value="LIPID II:GLYCINE GLYCYLTRANSFERASE"/>
    <property type="match status" value="1"/>
</dbReference>
<dbReference type="SUPFAM" id="SSF55729">
    <property type="entry name" value="Acyl-CoA N-acyltransferases (Nat)"/>
    <property type="match status" value="2"/>
</dbReference>
<keyword evidence="5" id="KW-0012">Acyltransferase</keyword>
<keyword evidence="9" id="KW-1185">Reference proteome</keyword>
<evidence type="ECO:0000256" key="2">
    <source>
        <dbReference type="ARBA" id="ARBA00022679"/>
    </source>
</evidence>
<evidence type="ECO:0000256" key="5">
    <source>
        <dbReference type="ARBA" id="ARBA00023315"/>
    </source>
</evidence>
<dbReference type="PROSITE" id="PS51191">
    <property type="entry name" value="FEMABX"/>
    <property type="match status" value="1"/>
</dbReference>
<dbReference type="AlphaFoldDB" id="A0A6I4J8E0"/>
<evidence type="ECO:0000256" key="6">
    <source>
        <dbReference type="ARBA" id="ARBA00023316"/>
    </source>
</evidence>
<evidence type="ECO:0000256" key="3">
    <source>
        <dbReference type="ARBA" id="ARBA00022960"/>
    </source>
</evidence>
<dbReference type="InterPro" id="IPR003447">
    <property type="entry name" value="FEMABX"/>
</dbReference>
<dbReference type="GO" id="GO:0071555">
    <property type="term" value="P:cell wall organization"/>
    <property type="evidence" value="ECO:0007669"/>
    <property type="project" value="UniProtKB-KW"/>
</dbReference>
<keyword evidence="2 8" id="KW-0808">Transferase</keyword>
<evidence type="ECO:0000313" key="9">
    <source>
        <dbReference type="Proteomes" id="UP000441389"/>
    </source>
</evidence>
<dbReference type="Pfam" id="PF13480">
    <property type="entry name" value="Acetyltransf_6"/>
    <property type="match status" value="1"/>
</dbReference>
<keyword evidence="3" id="KW-0133">Cell shape</keyword>
<dbReference type="Proteomes" id="UP000441389">
    <property type="component" value="Unassembled WGS sequence"/>
</dbReference>
<evidence type="ECO:0000259" key="7">
    <source>
        <dbReference type="Pfam" id="PF13480"/>
    </source>
</evidence>
<organism evidence="8 9">
    <name type="scientific">Sphingomonas horti</name>
    <dbReference type="NCBI Taxonomy" id="2682842"/>
    <lineage>
        <taxon>Bacteria</taxon>
        <taxon>Pseudomonadati</taxon>
        <taxon>Pseudomonadota</taxon>
        <taxon>Alphaproteobacteria</taxon>
        <taxon>Sphingomonadales</taxon>
        <taxon>Sphingomonadaceae</taxon>
        <taxon>Sphingomonas</taxon>
    </lineage>
</organism>
<sequence length="343" mass="37802">MLESPIASARAVALDEAFELAARFRDLRYVQHPGYAIEAARAVGARVEFLAIEDNGEAIGFAAARLKTLPVFGFGLAYVHRGPTTIFAEGQFDADRWGRCVEALVRHYRPAGHLLRISSPLWCDEEDALTPYYRGLGFVRTPAGGRTIVMDLAPSLEELRGQLHAKWRSHLNKSLRADLTVTRSTGLAEFDRFQPLLANLAERKRFRTVQDACFFGAAAQHGGADDIVLHLAWQGDELVAGHVGTYTGDTAVYVLGANTPAGRDVRASYFLQWQVIEYAKSRGITFYDLGGIDPRANPDVYHFKARMGGREVAHAAQWELATGLVAPPLVRLAEKARAALSRR</sequence>
<feature type="domain" description="BioF2-like acetyltransferase" evidence="7">
    <location>
        <begin position="170"/>
        <end position="293"/>
    </location>
</feature>
<comment type="similarity">
    <text evidence="1">Belongs to the FemABX family.</text>
</comment>
<accession>A0A6I4J8E0</accession>